<name>A0A2P6VAR5_9CHLO</name>
<dbReference type="OrthoDB" id="69177at2759"/>
<protein>
    <recommendedName>
        <fullName evidence="1">Nucleotide-diphospho-sugar transferase domain-containing protein</fullName>
    </recommendedName>
</protein>
<dbReference type="Proteomes" id="UP000239649">
    <property type="component" value="Unassembled WGS sequence"/>
</dbReference>
<organism evidence="2 3">
    <name type="scientific">Micractinium conductrix</name>
    <dbReference type="NCBI Taxonomy" id="554055"/>
    <lineage>
        <taxon>Eukaryota</taxon>
        <taxon>Viridiplantae</taxon>
        <taxon>Chlorophyta</taxon>
        <taxon>core chlorophytes</taxon>
        <taxon>Trebouxiophyceae</taxon>
        <taxon>Chlorellales</taxon>
        <taxon>Chlorellaceae</taxon>
        <taxon>Chlorella clade</taxon>
        <taxon>Micractinium</taxon>
    </lineage>
</organism>
<evidence type="ECO:0000313" key="3">
    <source>
        <dbReference type="Proteomes" id="UP000239649"/>
    </source>
</evidence>
<evidence type="ECO:0000313" key="2">
    <source>
        <dbReference type="EMBL" id="PSC71165.1"/>
    </source>
</evidence>
<sequence>MSGCRLTQACGLPYIGVHDFDALLELRAGPAGGYDKAIHLLPFGATVAEFVQNALYTLVKFAGVHNYLFWTWTAEALAACDELNLPCADGMPHLLRPAEYGHHLTVAMWLKPVPTLRALKRGVAVVLSDSDVAFTRKPIMDVAFQLAQQSHADALFQEEGPVNTGFLAVLPSERGLRFAEAWAGFADASLGETVVTDQGALGWARGARSGQYGWCFTLGECRAKRGANESQPLLRTVKPWNFYSEPDDCKLARDPKPPVIADVCNATGVKQEVLRLQRMWFMHVRMFEVAVEPPWGWRSGRGQVGCTVHTALAGALLLGSVALLLSPPATSVQTSVFLCKPGARGGNASLSSALPAPSAAGDTFPQTISAAQARELPSDGRPVQPVPPEPSQASYQRLQAAPALVSAEPALVAEFAAAPWLLPPNCSGLPYIRVHDFDALLELRAGPAGGYDKAIAILPFSIESAEHAQNALYSLVKFAGVHNYIFWTWTANALTACNEMNLPCADGRPHLIHPPEWGHAIKVAMWLKPVLTLRALKRGVAVMLSDNDVAFTRKPIMDLMLQQPSTLEVWAGSASTYLATNESTLTDQQALSWQGGFATQGHYWYCQTPTECQALRKQNESRPLVRTLKPWNFGYDGEDCRIIHDPWPAVVDPCDLRVMVVHPICMKHEDKVWVFKRQRLWFMEEGCQQRKDNTTNPPVKHCLPLRWRQPDAENHTVEAPPDCHAANGYCWRCSRCWIAPAPPPAPSRCRCGCSPWASLVAWHMRTHGSPAEFRKRFGGPGRALALGMNGTTTGGLAWRMLVGGERPAKPPRVVAFLVGINNVYEKLEKPEVALEPLVAWASQRELLDCLQAAVAPLLAARAA</sequence>
<gene>
    <name evidence="2" type="ORF">C2E20_5497</name>
</gene>
<feature type="domain" description="Nucleotide-diphospho-sugar transferase" evidence="1">
    <location>
        <begin position="64"/>
        <end position="189"/>
    </location>
</feature>
<accession>A0A2P6VAR5</accession>
<reference evidence="2 3" key="1">
    <citation type="journal article" date="2018" name="Plant J.">
        <title>Genome sequences of Chlorella sorokiniana UTEX 1602 and Micractinium conductrix SAG 241.80: implications to maltose excretion by a green alga.</title>
        <authorList>
            <person name="Arriola M.B."/>
            <person name="Velmurugan N."/>
            <person name="Zhang Y."/>
            <person name="Plunkett M.H."/>
            <person name="Hondzo H."/>
            <person name="Barney B.M."/>
        </authorList>
    </citation>
    <scope>NUCLEOTIDE SEQUENCE [LARGE SCALE GENOMIC DNA]</scope>
    <source>
        <strain evidence="2 3">SAG 241.80</strain>
    </source>
</reference>
<dbReference type="EMBL" id="LHPF02000016">
    <property type="protein sequence ID" value="PSC71165.1"/>
    <property type="molecule type" value="Genomic_DNA"/>
</dbReference>
<dbReference type="Pfam" id="PF03407">
    <property type="entry name" value="Nucleotid_trans"/>
    <property type="match status" value="1"/>
</dbReference>
<dbReference type="InterPro" id="IPR005069">
    <property type="entry name" value="Nucl-diP-sugar_transferase"/>
</dbReference>
<comment type="caution">
    <text evidence="2">The sequence shown here is derived from an EMBL/GenBank/DDBJ whole genome shotgun (WGS) entry which is preliminary data.</text>
</comment>
<proteinExistence type="predicted"/>
<dbReference type="AlphaFoldDB" id="A0A2P6VAR5"/>
<evidence type="ECO:0000259" key="1">
    <source>
        <dbReference type="Pfam" id="PF03407"/>
    </source>
</evidence>
<keyword evidence="3" id="KW-1185">Reference proteome</keyword>